<dbReference type="RefSeq" id="WP_072560152.1">
    <property type="nucleotide sequence ID" value="NZ_CP017921.1"/>
</dbReference>
<dbReference type="EMBL" id="FNMU01000005">
    <property type="protein sequence ID" value="SDW85270.1"/>
    <property type="molecule type" value="Genomic_DNA"/>
</dbReference>
<dbReference type="Pfam" id="PF00118">
    <property type="entry name" value="Cpn60_TCP1"/>
    <property type="match status" value="1"/>
</dbReference>
<evidence type="ECO:0000256" key="4">
    <source>
        <dbReference type="ARBA" id="ARBA00023186"/>
    </source>
</evidence>
<dbReference type="SUPFAM" id="SSF54849">
    <property type="entry name" value="GroEL-intermediate domain like"/>
    <property type="match status" value="1"/>
</dbReference>
<dbReference type="NCBIfam" id="NF041082">
    <property type="entry name" value="thermosome_alpha"/>
    <property type="match status" value="1"/>
</dbReference>
<evidence type="ECO:0000256" key="1">
    <source>
        <dbReference type="ARBA" id="ARBA00008020"/>
    </source>
</evidence>
<dbReference type="EMBL" id="CP017921">
    <property type="protein sequence ID" value="APH38044.1"/>
    <property type="molecule type" value="Genomic_DNA"/>
</dbReference>
<organism evidence="6 9">
    <name type="scientific">Methanohalophilus halophilus</name>
    <dbReference type="NCBI Taxonomy" id="2177"/>
    <lineage>
        <taxon>Archaea</taxon>
        <taxon>Methanobacteriati</taxon>
        <taxon>Methanobacteriota</taxon>
        <taxon>Stenosarchaea group</taxon>
        <taxon>Methanomicrobia</taxon>
        <taxon>Methanosarcinales</taxon>
        <taxon>Methanosarcinaceae</taxon>
        <taxon>Methanohalophilus</taxon>
    </lineage>
</organism>
<dbReference type="GO" id="GO:0140662">
    <property type="term" value="F:ATP-dependent protein folding chaperone"/>
    <property type="evidence" value="ECO:0007669"/>
    <property type="project" value="InterPro"/>
</dbReference>
<dbReference type="SUPFAM" id="SSF48592">
    <property type="entry name" value="GroEL equatorial domain-like"/>
    <property type="match status" value="1"/>
</dbReference>
<dbReference type="Proteomes" id="UP000267921">
    <property type="component" value="Unassembled WGS sequence"/>
</dbReference>
<dbReference type="InterPro" id="IPR054827">
    <property type="entry name" value="thermosome_alpha"/>
</dbReference>
<comment type="similarity">
    <text evidence="1 5">Belongs to the TCP-1 chaperonin family.</text>
</comment>
<dbReference type="Proteomes" id="UP000186879">
    <property type="component" value="Chromosome"/>
</dbReference>
<dbReference type="KEGG" id="mhaz:BHR79_00145"/>
<dbReference type="InterPro" id="IPR027410">
    <property type="entry name" value="TCP-1-like_intermed_sf"/>
</dbReference>
<evidence type="ECO:0000256" key="2">
    <source>
        <dbReference type="ARBA" id="ARBA00022741"/>
    </source>
</evidence>
<keyword evidence="2 5" id="KW-0547">Nucleotide-binding</keyword>
<accession>A0A1L3PZJ5</accession>
<evidence type="ECO:0000256" key="3">
    <source>
        <dbReference type="ARBA" id="ARBA00022840"/>
    </source>
</evidence>
<evidence type="ECO:0000256" key="5">
    <source>
        <dbReference type="RuleBase" id="RU004187"/>
    </source>
</evidence>
<evidence type="ECO:0000313" key="9">
    <source>
        <dbReference type="Proteomes" id="UP000186879"/>
    </source>
</evidence>
<dbReference type="PROSITE" id="PS00995">
    <property type="entry name" value="TCP1_3"/>
    <property type="match status" value="1"/>
</dbReference>
<dbReference type="Gene3D" id="3.50.7.10">
    <property type="entry name" value="GroEL"/>
    <property type="match status" value="1"/>
</dbReference>
<dbReference type="Proteomes" id="UP000198669">
    <property type="component" value="Unassembled WGS sequence"/>
</dbReference>
<dbReference type="InterPro" id="IPR002423">
    <property type="entry name" value="Cpn60/GroEL/TCP-1"/>
</dbReference>
<evidence type="ECO:0000313" key="11">
    <source>
        <dbReference type="Proteomes" id="UP000267921"/>
    </source>
</evidence>
<dbReference type="STRING" id="2177.BHR79_00145"/>
<evidence type="ECO:0000313" key="8">
    <source>
        <dbReference type="EMBL" id="SDW85270.1"/>
    </source>
</evidence>
<sequence>MPGHYGGQPAYIVNPRTEHKQGRDALSVNIAAAKAVANIVKTTLGPKGMDKMMVNSIGDIVLTNDGAMILKGMDIEHPTAKMIVEVARTQEEIAGDGTTSAVVTAGTLLDKASDLIEEGVHARVLVRGFENASEKALEILNEFAIDVSEGNREALEKIASTSMSGKASETNKEILAALCVDAILQISKKGNINVDNDIILRQEPGKSVSETEILDGIMLNKYRVHPGMPKTVKDAKIALIDTPLETQKTSNTSKLQISNADQMQEFLAREEDDFKQMADHVIQSGANVVICSKNIGDKVAHYLQKSGVMGIRRVSDDDIRNLSYATGAKIVKKVFDLSEEDLGYAGEVGEEGESTVAKIFIKKCENTKVLTILLRGSTEHVTDNLERAFDDALHVINSVFEDGKIVAGGGAAEVEIAQRLRNYASTIGGREQLAIIAFADAVESIPMAIAENGGMDATSVILKLRNAHVENPNIGLDIYSGDYLDMVEKGIVDPLRVKTQTIRSASEVATMILRIDDMMRAQKKDMMDVNPEHNIHNYNRPF</sequence>
<dbReference type="PANTHER" id="PTHR11353">
    <property type="entry name" value="CHAPERONIN"/>
    <property type="match status" value="1"/>
</dbReference>
<dbReference type="InterPro" id="IPR017998">
    <property type="entry name" value="Chaperone_TCP-1"/>
</dbReference>
<protein>
    <submittedName>
        <fullName evidence="6 8">Thermosome</fullName>
    </submittedName>
</protein>
<dbReference type="Gene3D" id="3.30.260.10">
    <property type="entry name" value="TCP-1-like chaperonin intermediate domain"/>
    <property type="match status" value="1"/>
</dbReference>
<dbReference type="GO" id="GO:0005524">
    <property type="term" value="F:ATP binding"/>
    <property type="evidence" value="ECO:0007669"/>
    <property type="project" value="UniProtKB-KW"/>
</dbReference>
<dbReference type="InterPro" id="IPR053374">
    <property type="entry name" value="TCP-1_chaperonin"/>
</dbReference>
<dbReference type="SUPFAM" id="SSF52029">
    <property type="entry name" value="GroEL apical domain-like"/>
    <property type="match status" value="1"/>
</dbReference>
<keyword evidence="4 5" id="KW-0143">Chaperone</keyword>
<dbReference type="GeneID" id="30582114"/>
<reference evidence="7 11" key="3">
    <citation type="submission" date="2018-10" db="EMBL/GenBank/DDBJ databases">
        <title>Cultivation of a novel Methanohalophilus strain from Kebrit Deep of the Red Sea and a genomic comparison of members of the genus Methanohalophilus.</title>
        <authorList>
            <person name="Guan Y."/>
            <person name="Ngugi D.K."/>
            <person name="Stingl U."/>
        </authorList>
    </citation>
    <scope>NUCLEOTIDE SEQUENCE [LARGE SCALE GENOMIC DNA]</scope>
    <source>
        <strain evidence="7 11">DSM 3094</strain>
    </source>
</reference>
<dbReference type="AlphaFoldDB" id="A0A1L3PZJ5"/>
<keyword evidence="3 5" id="KW-0067">ATP-binding</keyword>
<reference evidence="6 9" key="1">
    <citation type="submission" date="2016-10" db="EMBL/GenBank/DDBJ databases">
        <title>Methanohalophilus halophilus.</title>
        <authorList>
            <person name="L'haridon S."/>
        </authorList>
    </citation>
    <scope>NUCLEOTIDE SEQUENCE [LARGE SCALE GENOMIC DNA]</scope>
    <source>
        <strain evidence="6 9">Z-7982</strain>
    </source>
</reference>
<dbReference type="OrthoDB" id="9362at2157"/>
<dbReference type="NCBIfam" id="NF041083">
    <property type="entry name" value="thermosome_beta"/>
    <property type="match status" value="1"/>
</dbReference>
<dbReference type="GO" id="GO:0051082">
    <property type="term" value="F:unfolded protein binding"/>
    <property type="evidence" value="ECO:0007669"/>
    <property type="project" value="InterPro"/>
</dbReference>
<name>A0A1L3PZJ5_9EURY</name>
<dbReference type="InterPro" id="IPR027409">
    <property type="entry name" value="GroEL-like_apical_dom_sf"/>
</dbReference>
<keyword evidence="9" id="KW-1185">Reference proteome</keyword>
<evidence type="ECO:0000313" key="10">
    <source>
        <dbReference type="Proteomes" id="UP000198669"/>
    </source>
</evidence>
<dbReference type="PROSITE" id="PS00750">
    <property type="entry name" value="TCP1_1"/>
    <property type="match status" value="1"/>
</dbReference>
<dbReference type="InterPro" id="IPR002194">
    <property type="entry name" value="Chaperonin_TCP-1_CS"/>
</dbReference>
<evidence type="ECO:0000313" key="7">
    <source>
        <dbReference type="EMBL" id="RNI07290.1"/>
    </source>
</evidence>
<proteinExistence type="inferred from homology"/>
<dbReference type="GO" id="GO:0016887">
    <property type="term" value="F:ATP hydrolysis activity"/>
    <property type="evidence" value="ECO:0007669"/>
    <property type="project" value="InterPro"/>
</dbReference>
<dbReference type="InterPro" id="IPR027413">
    <property type="entry name" value="GROEL-like_equatorial_sf"/>
</dbReference>
<reference evidence="8 10" key="2">
    <citation type="submission" date="2016-10" db="EMBL/GenBank/DDBJ databases">
        <authorList>
            <person name="de Groot N.N."/>
        </authorList>
    </citation>
    <scope>NUCLEOTIDE SEQUENCE [LARGE SCALE GENOMIC DNA]</scope>
    <source>
        <strain evidence="8 10">Z-7982</strain>
    </source>
</reference>
<dbReference type="PRINTS" id="PR00304">
    <property type="entry name" value="TCOMPLEXTCP1"/>
</dbReference>
<evidence type="ECO:0000313" key="6">
    <source>
        <dbReference type="EMBL" id="APH38044.1"/>
    </source>
</evidence>
<dbReference type="Gene3D" id="1.10.560.10">
    <property type="entry name" value="GroEL-like equatorial domain"/>
    <property type="match status" value="1"/>
</dbReference>
<gene>
    <name evidence="6" type="ORF">BHR79_00145</name>
    <name evidence="7" type="ORF">EFE40_10160</name>
    <name evidence="8" type="ORF">SAMN04515625_1752</name>
</gene>
<dbReference type="EMBL" id="RJJG01000009">
    <property type="protein sequence ID" value="RNI07290.1"/>
    <property type="molecule type" value="Genomic_DNA"/>
</dbReference>